<comment type="caution">
    <text evidence="1">The sequence shown here is derived from an EMBL/GenBank/DDBJ whole genome shotgun (WGS) entry which is preliminary data.</text>
</comment>
<organism evidence="1 2">
    <name type="scientific">Meganyctiphanes norvegica</name>
    <name type="common">Northern krill</name>
    <name type="synonym">Thysanopoda norvegica</name>
    <dbReference type="NCBI Taxonomy" id="48144"/>
    <lineage>
        <taxon>Eukaryota</taxon>
        <taxon>Metazoa</taxon>
        <taxon>Ecdysozoa</taxon>
        <taxon>Arthropoda</taxon>
        <taxon>Crustacea</taxon>
        <taxon>Multicrustacea</taxon>
        <taxon>Malacostraca</taxon>
        <taxon>Eumalacostraca</taxon>
        <taxon>Eucarida</taxon>
        <taxon>Euphausiacea</taxon>
        <taxon>Euphausiidae</taxon>
        <taxon>Meganyctiphanes</taxon>
    </lineage>
</organism>
<feature type="non-terminal residue" evidence="1">
    <location>
        <position position="1"/>
    </location>
</feature>
<keyword evidence="2" id="KW-1185">Reference proteome</keyword>
<proteinExistence type="predicted"/>
<gene>
    <name evidence="1" type="ORF">MNOR_LOCUS23372</name>
</gene>
<reference evidence="1 2" key="1">
    <citation type="submission" date="2024-05" db="EMBL/GenBank/DDBJ databases">
        <authorList>
            <person name="Wallberg A."/>
        </authorList>
    </citation>
    <scope>NUCLEOTIDE SEQUENCE [LARGE SCALE GENOMIC DNA]</scope>
</reference>
<accession>A0AAV2RCB4</accession>
<name>A0AAV2RCB4_MEGNR</name>
<dbReference type="Proteomes" id="UP001497623">
    <property type="component" value="Unassembled WGS sequence"/>
</dbReference>
<dbReference type="EMBL" id="CAXKWB010020520">
    <property type="protein sequence ID" value="CAL4122650.1"/>
    <property type="molecule type" value="Genomic_DNA"/>
</dbReference>
<evidence type="ECO:0000313" key="1">
    <source>
        <dbReference type="EMBL" id="CAL4122650.1"/>
    </source>
</evidence>
<sequence>KEKLQVHQHKWNLRWLKNHQHYILMTVTYWWKKAKTWNKEKLQVHQHKWNLRWLKNHQHYRLMTVTYWWKKAKTWQPKQIHTLLVCPLPLKCISPEHSPTHQDQVVPLPAKKGN</sequence>
<evidence type="ECO:0000313" key="2">
    <source>
        <dbReference type="Proteomes" id="UP001497623"/>
    </source>
</evidence>
<protein>
    <submittedName>
        <fullName evidence="1">Uncharacterized protein</fullName>
    </submittedName>
</protein>
<dbReference type="AlphaFoldDB" id="A0AAV2RCB4"/>